<proteinExistence type="predicted"/>
<reference evidence="2 3" key="1">
    <citation type="journal article" date="2019" name="Microb. Cell Fact.">
        <title>Exploring novel herbicidin analogues by transcriptional regulator overexpression and MS/MS molecular networking.</title>
        <authorList>
            <person name="Shi Y."/>
            <person name="Gu R."/>
            <person name="Li Y."/>
            <person name="Wang X."/>
            <person name="Ren W."/>
            <person name="Li X."/>
            <person name="Wang L."/>
            <person name="Xie Y."/>
            <person name="Hong B."/>
        </authorList>
    </citation>
    <scope>NUCLEOTIDE SEQUENCE [LARGE SCALE GENOMIC DNA]</scope>
    <source>
        <strain evidence="2 3">US-43</strain>
    </source>
</reference>
<evidence type="ECO:0000256" key="1">
    <source>
        <dbReference type="SAM" id="Phobius"/>
    </source>
</evidence>
<feature type="transmembrane region" description="Helical" evidence="1">
    <location>
        <begin position="6"/>
        <end position="30"/>
    </location>
</feature>
<sequence>MAEPDNVARLIAAGSALAAVSNMAVSYAAYRRKHPRISFKAEEWGVSDQEGNRWPAFRVTLANRGEGAIKVEDISYEFRWHEQPRTLTNRFIGRRQYHGSGVHGLGVPVWEDLGIPLELGSFEHAQITLVFANCTRVLLEKEWLVGRVRVLLSGGRTLAGRWLTPDPRQYECPCEVCRQQGMQLSFDDLAAQS</sequence>
<keyword evidence="1" id="KW-0812">Transmembrane</keyword>
<dbReference type="EMBL" id="VOKX01000106">
    <property type="protein sequence ID" value="KAB7835791.1"/>
    <property type="molecule type" value="Genomic_DNA"/>
</dbReference>
<dbReference type="OrthoDB" id="10012681at2"/>
<keyword evidence="1" id="KW-0472">Membrane</keyword>
<dbReference type="Proteomes" id="UP000327000">
    <property type="component" value="Unassembled WGS sequence"/>
</dbReference>
<keyword evidence="1" id="KW-1133">Transmembrane helix</keyword>
<dbReference type="RefSeq" id="WP_152265248.1">
    <property type="nucleotide sequence ID" value="NZ_VOKX01000106.1"/>
</dbReference>
<evidence type="ECO:0000313" key="2">
    <source>
        <dbReference type="EMBL" id="KAB7835791.1"/>
    </source>
</evidence>
<evidence type="ECO:0000313" key="3">
    <source>
        <dbReference type="Proteomes" id="UP000327000"/>
    </source>
</evidence>
<comment type="caution">
    <text evidence="2">The sequence shown here is derived from an EMBL/GenBank/DDBJ whole genome shotgun (WGS) entry which is preliminary data.</text>
</comment>
<name>A0A5N5W1X9_STRMB</name>
<organism evidence="2 3">
    <name type="scientific">Streptomyces mobaraensis</name>
    <name type="common">Streptoverticillium mobaraense</name>
    <dbReference type="NCBI Taxonomy" id="35621"/>
    <lineage>
        <taxon>Bacteria</taxon>
        <taxon>Bacillati</taxon>
        <taxon>Actinomycetota</taxon>
        <taxon>Actinomycetes</taxon>
        <taxon>Kitasatosporales</taxon>
        <taxon>Streptomycetaceae</taxon>
        <taxon>Streptomyces</taxon>
    </lineage>
</organism>
<keyword evidence="3" id="KW-1185">Reference proteome</keyword>
<accession>A0A5N5W1X9</accession>
<protein>
    <submittedName>
        <fullName evidence="2">Uncharacterized protein</fullName>
    </submittedName>
</protein>
<gene>
    <name evidence="2" type="ORF">FRZ00_26640</name>
</gene>
<dbReference type="AlphaFoldDB" id="A0A5N5W1X9"/>